<dbReference type="Gene3D" id="1.20.120.550">
    <property type="entry name" value="Membrane associated eicosanoid/glutathione metabolism-like domain"/>
    <property type="match status" value="1"/>
</dbReference>
<organism evidence="6 7">
    <name type="scientific">Teratosphaeria destructans</name>
    <dbReference type="NCBI Taxonomy" id="418781"/>
    <lineage>
        <taxon>Eukaryota</taxon>
        <taxon>Fungi</taxon>
        <taxon>Dikarya</taxon>
        <taxon>Ascomycota</taxon>
        <taxon>Pezizomycotina</taxon>
        <taxon>Dothideomycetes</taxon>
        <taxon>Dothideomycetidae</taxon>
        <taxon>Mycosphaerellales</taxon>
        <taxon>Teratosphaeriaceae</taxon>
        <taxon>Teratosphaeria</taxon>
    </lineage>
</organism>
<dbReference type="EMBL" id="RIBY02000580">
    <property type="protein sequence ID" value="KAH9840362.1"/>
    <property type="molecule type" value="Genomic_DNA"/>
</dbReference>
<feature type="transmembrane region" description="Helical" evidence="5">
    <location>
        <begin position="13"/>
        <end position="32"/>
    </location>
</feature>
<dbReference type="GO" id="GO:0016020">
    <property type="term" value="C:membrane"/>
    <property type="evidence" value="ECO:0007669"/>
    <property type="project" value="UniProtKB-SubCell"/>
</dbReference>
<dbReference type="PANTHER" id="PTHR35371">
    <property type="entry name" value="INNER MEMBRANE PROTEIN"/>
    <property type="match status" value="1"/>
</dbReference>
<evidence type="ECO:0000256" key="1">
    <source>
        <dbReference type="ARBA" id="ARBA00004370"/>
    </source>
</evidence>
<dbReference type="InterPro" id="IPR001129">
    <property type="entry name" value="Membr-assoc_MAPEG"/>
</dbReference>
<evidence type="ECO:0000256" key="5">
    <source>
        <dbReference type="SAM" id="Phobius"/>
    </source>
</evidence>
<reference evidence="6 7" key="1">
    <citation type="journal article" date="2018" name="IMA Fungus">
        <title>IMA Genome-F 10: Nine draft genome sequences of Claviceps purpurea s.lat., including C. arundinis, C. humidiphila, and C. cf. spartinae, pseudomolecules for the pitch canker pathogen Fusarium circinatum, draft genome of Davidsoniella eucalypti, Grosmannia galeiformis, Quambalaria eucalypti, and Teratosphaeria destructans.</title>
        <authorList>
            <person name="Wingfield B.D."/>
            <person name="Liu M."/>
            <person name="Nguyen H.D."/>
            <person name="Lane F.A."/>
            <person name="Morgan S.W."/>
            <person name="De Vos L."/>
            <person name="Wilken P.M."/>
            <person name="Duong T.A."/>
            <person name="Aylward J."/>
            <person name="Coetzee M.P."/>
            <person name="Dadej K."/>
            <person name="De Beer Z.W."/>
            <person name="Findlay W."/>
            <person name="Havenga M."/>
            <person name="Kolarik M."/>
            <person name="Menzies J.G."/>
            <person name="Naidoo K."/>
            <person name="Pochopski O."/>
            <person name="Shoukouhi P."/>
            <person name="Santana Q.C."/>
            <person name="Seifert K.A."/>
            <person name="Soal N."/>
            <person name="Steenkamp E.T."/>
            <person name="Tatham C.T."/>
            <person name="van der Nest M.A."/>
            <person name="Wingfield M.J."/>
        </authorList>
    </citation>
    <scope>NUCLEOTIDE SEQUENCE [LARGE SCALE GENOMIC DNA]</scope>
    <source>
        <strain evidence="6">CMW44962</strain>
    </source>
</reference>
<keyword evidence="2 5" id="KW-0812">Transmembrane</keyword>
<accession>A0A9W7SXS4</accession>
<dbReference type="PANTHER" id="PTHR35371:SF1">
    <property type="entry name" value="BLR7753 PROTEIN"/>
    <property type="match status" value="1"/>
</dbReference>
<reference evidence="6 7" key="2">
    <citation type="journal article" date="2021" name="Curr. Genet.">
        <title>Genetic response to nitrogen starvation in the aggressive Eucalyptus foliar pathogen Teratosphaeria destructans.</title>
        <authorList>
            <person name="Havenga M."/>
            <person name="Wingfield B.D."/>
            <person name="Wingfield M.J."/>
            <person name="Dreyer L.L."/>
            <person name="Roets F."/>
            <person name="Aylward J."/>
        </authorList>
    </citation>
    <scope>NUCLEOTIDE SEQUENCE [LARGE SCALE GENOMIC DNA]</scope>
    <source>
        <strain evidence="6">CMW44962</strain>
    </source>
</reference>
<proteinExistence type="predicted"/>
<sequence length="162" mass="17644">MASHIPDLTKDNISLYLMPVGFMIALAPRFYAANTDKKATNGKDLFRNLNPRDFTTIVREDQAIDQKTKLRIARAEAAQANGFENLGLFAAAVTAGSLARVDASIVNGLTVGYLVSRFIYNHIFIYNDLVPTAARTVTYLGGVGMLMALFVKAGQKLSNSIL</sequence>
<comment type="caution">
    <text evidence="6">The sequence shown here is derived from an EMBL/GenBank/DDBJ whole genome shotgun (WGS) entry which is preliminary data.</text>
</comment>
<comment type="subcellular location">
    <subcellularLocation>
        <location evidence="1">Membrane</location>
    </subcellularLocation>
</comment>
<dbReference type="SUPFAM" id="SSF161084">
    <property type="entry name" value="MAPEG domain-like"/>
    <property type="match status" value="1"/>
</dbReference>
<dbReference type="OrthoDB" id="2122304at2759"/>
<keyword evidence="3 5" id="KW-1133">Transmembrane helix</keyword>
<dbReference type="Proteomes" id="UP001138500">
    <property type="component" value="Unassembled WGS sequence"/>
</dbReference>
<keyword evidence="4 5" id="KW-0472">Membrane</keyword>
<gene>
    <name evidence="6" type="ORF">Tdes44962_MAKER07957</name>
</gene>
<dbReference type="Pfam" id="PF01124">
    <property type="entry name" value="MAPEG"/>
    <property type="match status" value="1"/>
</dbReference>
<evidence type="ECO:0000256" key="3">
    <source>
        <dbReference type="ARBA" id="ARBA00022989"/>
    </source>
</evidence>
<name>A0A9W7SXS4_9PEZI</name>
<protein>
    <submittedName>
        <fullName evidence="6">MAPEG family</fullName>
    </submittedName>
</protein>
<keyword evidence="7" id="KW-1185">Reference proteome</keyword>
<evidence type="ECO:0000313" key="7">
    <source>
        <dbReference type="Proteomes" id="UP001138500"/>
    </source>
</evidence>
<evidence type="ECO:0000313" key="6">
    <source>
        <dbReference type="EMBL" id="KAH9840362.1"/>
    </source>
</evidence>
<dbReference type="AlphaFoldDB" id="A0A9W7SXS4"/>
<dbReference type="InterPro" id="IPR023352">
    <property type="entry name" value="MAPEG-like_dom_sf"/>
</dbReference>
<evidence type="ECO:0000256" key="4">
    <source>
        <dbReference type="ARBA" id="ARBA00023136"/>
    </source>
</evidence>
<evidence type="ECO:0000256" key="2">
    <source>
        <dbReference type="ARBA" id="ARBA00022692"/>
    </source>
</evidence>